<dbReference type="NCBIfam" id="NF005458">
    <property type="entry name" value="PRK07053.1"/>
    <property type="match status" value="1"/>
</dbReference>
<dbReference type="GO" id="GO:0016740">
    <property type="term" value="F:transferase activity"/>
    <property type="evidence" value="ECO:0007669"/>
    <property type="project" value="UniProtKB-KW"/>
</dbReference>
<dbReference type="PROSITE" id="PS51273">
    <property type="entry name" value="GATASE_TYPE_1"/>
    <property type="match status" value="1"/>
</dbReference>
<dbReference type="AlphaFoldDB" id="A0A3B0SU50"/>
<feature type="domain" description="Glutamine amidotransferase" evidence="1">
    <location>
        <begin position="20"/>
        <end position="183"/>
    </location>
</feature>
<proteinExistence type="predicted"/>
<name>A0A3B0SU50_9ZZZZ</name>
<dbReference type="InterPro" id="IPR017926">
    <property type="entry name" value="GATASE"/>
</dbReference>
<dbReference type="Gene3D" id="3.40.50.880">
    <property type="match status" value="1"/>
</dbReference>
<evidence type="ECO:0000313" key="2">
    <source>
        <dbReference type="EMBL" id="VAW00014.1"/>
    </source>
</evidence>
<accession>A0A3B0SU50</accession>
<sequence>MPTAVAIRHISFEGLGIFEEALEETGYTVHYYDIGEHDLRTPELGSADLAIILGGPISANDDTNYPFLKEELKIIERRLADNQPTMGICLGAQLIARAAGARVYPSGHTEIGFAPITLTDAGSVSPLASFADDPVTFHWHGDTFDLPAKACRLASTKLCENQAFTIGRNTVGFQFHPELDARTIEKWLVGHAAELASNAIDIPHLRARANELGEQLATKARKVMMSWLKGING</sequence>
<dbReference type="GO" id="GO:0005829">
    <property type="term" value="C:cytosol"/>
    <property type="evidence" value="ECO:0007669"/>
    <property type="project" value="TreeGrafter"/>
</dbReference>
<dbReference type="CDD" id="cd01741">
    <property type="entry name" value="GATase1_1"/>
    <property type="match status" value="1"/>
</dbReference>
<dbReference type="InterPro" id="IPR044992">
    <property type="entry name" value="ChyE-like"/>
</dbReference>
<keyword evidence="2" id="KW-0808">Transferase</keyword>
<protein>
    <submittedName>
        <fullName evidence="2">Glutamine amidotransferase, class I</fullName>
    </submittedName>
</protein>
<gene>
    <name evidence="2" type="ORF">MNBD_ALPHA04-604</name>
</gene>
<dbReference type="PANTHER" id="PTHR42695">
    <property type="entry name" value="GLUTAMINE AMIDOTRANSFERASE YLR126C-RELATED"/>
    <property type="match status" value="1"/>
</dbReference>
<keyword evidence="2" id="KW-0315">Glutamine amidotransferase</keyword>
<dbReference type="InterPro" id="IPR029062">
    <property type="entry name" value="Class_I_gatase-like"/>
</dbReference>
<dbReference type="Pfam" id="PF00117">
    <property type="entry name" value="GATase"/>
    <property type="match status" value="1"/>
</dbReference>
<organism evidence="2">
    <name type="scientific">hydrothermal vent metagenome</name>
    <dbReference type="NCBI Taxonomy" id="652676"/>
    <lineage>
        <taxon>unclassified sequences</taxon>
        <taxon>metagenomes</taxon>
        <taxon>ecological metagenomes</taxon>
    </lineage>
</organism>
<reference evidence="2" key="1">
    <citation type="submission" date="2018-06" db="EMBL/GenBank/DDBJ databases">
        <authorList>
            <person name="Zhirakovskaya E."/>
        </authorList>
    </citation>
    <scope>NUCLEOTIDE SEQUENCE</scope>
</reference>
<dbReference type="PANTHER" id="PTHR42695:SF5">
    <property type="entry name" value="GLUTAMINE AMIDOTRANSFERASE YLR126C-RELATED"/>
    <property type="match status" value="1"/>
</dbReference>
<dbReference type="SUPFAM" id="SSF52317">
    <property type="entry name" value="Class I glutamine amidotransferase-like"/>
    <property type="match status" value="1"/>
</dbReference>
<dbReference type="EMBL" id="UOEF01000294">
    <property type="protein sequence ID" value="VAW00014.1"/>
    <property type="molecule type" value="Genomic_DNA"/>
</dbReference>
<evidence type="ECO:0000259" key="1">
    <source>
        <dbReference type="Pfam" id="PF00117"/>
    </source>
</evidence>